<accession>A0ABU2NX61</accession>
<evidence type="ECO:0000313" key="2">
    <source>
        <dbReference type="Proteomes" id="UP001183414"/>
    </source>
</evidence>
<proteinExistence type="predicted"/>
<dbReference type="InterPro" id="IPR007995">
    <property type="entry name" value="DUF742"/>
</dbReference>
<comment type="caution">
    <text evidence="1">The sequence shown here is derived from an EMBL/GenBank/DDBJ whole genome shotgun (WGS) entry which is preliminary data.</text>
</comment>
<name>A0ABU2NX61_9ACTN</name>
<dbReference type="PANTHER" id="PTHR36221:SF1">
    <property type="entry name" value="DUF742 DOMAIN-CONTAINING PROTEIN"/>
    <property type="match status" value="1"/>
</dbReference>
<dbReference type="RefSeq" id="WP_311675271.1">
    <property type="nucleotide sequence ID" value="NZ_JAVREQ010000023.1"/>
</dbReference>
<dbReference type="EMBL" id="JAVREQ010000023">
    <property type="protein sequence ID" value="MDT0381579.1"/>
    <property type="molecule type" value="Genomic_DNA"/>
</dbReference>
<protein>
    <submittedName>
        <fullName evidence="1">DUF742 domain-containing protein</fullName>
    </submittedName>
</protein>
<dbReference type="PANTHER" id="PTHR36221">
    <property type="entry name" value="DUF742 DOMAIN-CONTAINING PROTEIN"/>
    <property type="match status" value="1"/>
</dbReference>
<gene>
    <name evidence="1" type="ORF">RM572_22730</name>
</gene>
<reference evidence="2" key="1">
    <citation type="submission" date="2023-07" db="EMBL/GenBank/DDBJ databases">
        <title>30 novel species of actinomycetes from the DSMZ collection.</title>
        <authorList>
            <person name="Nouioui I."/>
        </authorList>
    </citation>
    <scope>NUCLEOTIDE SEQUENCE [LARGE SCALE GENOMIC DNA]</scope>
    <source>
        <strain evidence="2">DSM 42041</strain>
    </source>
</reference>
<sequence>MSRPRRRADLVRAYVITGGRARPTRNTHVLDVVTLVTATPDRTTAGLAPEQRAAVDMVRGGFLSVVELASHLGQPLTVTRVLLSDLLDTGHLVTRLPEARTPEHLSEVQILERVLAGLHAL</sequence>
<organism evidence="1 2">
    <name type="scientific">Streptomyces hazeniae</name>
    <dbReference type="NCBI Taxonomy" id="3075538"/>
    <lineage>
        <taxon>Bacteria</taxon>
        <taxon>Bacillati</taxon>
        <taxon>Actinomycetota</taxon>
        <taxon>Actinomycetes</taxon>
        <taxon>Kitasatosporales</taxon>
        <taxon>Streptomycetaceae</taxon>
        <taxon>Streptomyces</taxon>
    </lineage>
</organism>
<keyword evidence="2" id="KW-1185">Reference proteome</keyword>
<dbReference type="Proteomes" id="UP001183414">
    <property type="component" value="Unassembled WGS sequence"/>
</dbReference>
<evidence type="ECO:0000313" key="1">
    <source>
        <dbReference type="EMBL" id="MDT0381579.1"/>
    </source>
</evidence>
<dbReference type="Pfam" id="PF05331">
    <property type="entry name" value="DUF742"/>
    <property type="match status" value="1"/>
</dbReference>